<dbReference type="KEGG" id="sxi:SXIM_23370"/>
<dbReference type="Proteomes" id="UP000034034">
    <property type="component" value="Chromosome"/>
</dbReference>
<name>A0A0F7CNY5_9ACTN</name>
<keyword evidence="2" id="KW-1185">Reference proteome</keyword>
<dbReference type="EMBL" id="CP009922">
    <property type="protein sequence ID" value="AKG43721.1"/>
    <property type="molecule type" value="Genomic_DNA"/>
</dbReference>
<gene>
    <name evidence="1" type="ORF">SXIM_23370</name>
</gene>
<dbReference type="PATRIC" id="fig|408015.6.peg.2372"/>
<evidence type="ECO:0000313" key="1">
    <source>
        <dbReference type="EMBL" id="AKG43721.1"/>
    </source>
</evidence>
<dbReference type="STRING" id="408015.SXIM_23370"/>
<dbReference type="RefSeq" id="WP_246156871.1">
    <property type="nucleotide sequence ID" value="NZ_CP009922.3"/>
</dbReference>
<dbReference type="AlphaFoldDB" id="A0A0F7CNY5"/>
<dbReference type="HOGENOM" id="CLU_647018_0_0_11"/>
<protein>
    <submittedName>
        <fullName evidence="1">Tetratricopeptide repeat protein</fullName>
    </submittedName>
</protein>
<reference evidence="1" key="1">
    <citation type="submission" date="2019-08" db="EMBL/GenBank/DDBJ databases">
        <title>Complete genome sequence of a mangrove-derived Streptomyces xiamenensis.</title>
        <authorList>
            <person name="Xu J."/>
        </authorList>
    </citation>
    <scope>NUCLEOTIDE SEQUENCE</scope>
    <source>
        <strain evidence="1">318</strain>
    </source>
</reference>
<accession>A0A0F7CNY5</accession>
<evidence type="ECO:0000313" key="2">
    <source>
        <dbReference type="Proteomes" id="UP000034034"/>
    </source>
</evidence>
<organism evidence="1 2">
    <name type="scientific">Streptomyces xiamenensis</name>
    <dbReference type="NCBI Taxonomy" id="408015"/>
    <lineage>
        <taxon>Bacteria</taxon>
        <taxon>Bacillati</taxon>
        <taxon>Actinomycetota</taxon>
        <taxon>Actinomycetes</taxon>
        <taxon>Kitasatosporales</taxon>
        <taxon>Streptomycetaceae</taxon>
        <taxon>Streptomyces</taxon>
    </lineage>
</organism>
<sequence>MTRYTVQVRFADAGDLYVSWRWTHALSEVGVTVIPQDQVSAAMAALAAARPGDPAGGFTVYDTERALAEQLARTLVPYGLAFQLHQLYQQGIRPLLRVQPSPRVAQVPWELLALDSAPEIRLLEVADVSVLAPASIVHAPGRTPRSWAATRTLPVVAVLDPRVPGYGTGSRLGSVLGPVPSDAPLARQLAGYASAGRLVPAPPGGLFRRTDTDRAWLSAALTAGAGRLLYAGHVTAADHGSGQSEDARLHLACTDAHPGHAPALRGHRPLSAKDLLLDSDRWPVPGRVALIACESGGDLRFGDALGLAAAMISGGAELVTCTRWSLPTDHAFALAGADRAAYPLREAIRAIDAAHESDDPVRALAGWQRERLAAWRERRTVEHSPVLWGAFATLTA</sequence>
<proteinExistence type="predicted"/>